<dbReference type="InterPro" id="IPR001309">
    <property type="entry name" value="Pept_C14_p20"/>
</dbReference>
<dbReference type="STRING" id="282301.A0A267G4L1"/>
<dbReference type="Gene3D" id="3.40.50.1460">
    <property type="match status" value="1"/>
</dbReference>
<dbReference type="Pfam" id="PF12796">
    <property type="entry name" value="Ank_2"/>
    <property type="match status" value="2"/>
</dbReference>
<accession>A0A267G4L1</accession>
<dbReference type="GO" id="GO:0005737">
    <property type="term" value="C:cytoplasm"/>
    <property type="evidence" value="ECO:0007669"/>
    <property type="project" value="TreeGrafter"/>
</dbReference>
<dbReference type="PROSITE" id="PS50088">
    <property type="entry name" value="ANK_REPEAT"/>
    <property type="match status" value="3"/>
</dbReference>
<feature type="repeat" description="ANK" evidence="4">
    <location>
        <begin position="1021"/>
        <end position="1053"/>
    </location>
</feature>
<name>A0A267G4L1_9PLAT</name>
<organism evidence="7 8">
    <name type="scientific">Macrostomum lignano</name>
    <dbReference type="NCBI Taxonomy" id="282301"/>
    <lineage>
        <taxon>Eukaryota</taxon>
        <taxon>Metazoa</taxon>
        <taxon>Spiralia</taxon>
        <taxon>Lophotrochozoa</taxon>
        <taxon>Platyhelminthes</taxon>
        <taxon>Rhabditophora</taxon>
        <taxon>Macrostomorpha</taxon>
        <taxon>Macrostomida</taxon>
        <taxon>Macrostomidae</taxon>
        <taxon>Macrostomum</taxon>
    </lineage>
</organism>
<dbReference type="PANTHER" id="PTHR24198:SF165">
    <property type="entry name" value="ANKYRIN REPEAT-CONTAINING PROTEIN-RELATED"/>
    <property type="match status" value="1"/>
</dbReference>
<dbReference type="InterPro" id="IPR011600">
    <property type="entry name" value="Pept_C14_caspase"/>
</dbReference>
<dbReference type="GO" id="GO:0004197">
    <property type="term" value="F:cysteine-type endopeptidase activity"/>
    <property type="evidence" value="ECO:0007669"/>
    <property type="project" value="InterPro"/>
</dbReference>
<dbReference type="OrthoDB" id="6044770at2759"/>
<dbReference type="EMBL" id="NIVC01000557">
    <property type="protein sequence ID" value="PAA80948.1"/>
    <property type="molecule type" value="Genomic_DNA"/>
</dbReference>
<sequence length="1444" mass="162660">MGFEIFSTQGFDHQQKSKPSDFPASESNRETSNYEIEGHGVGNKVNLLKSAVMMGCMRHEISLPEKLESHIRLVINRYEFNVCSQQSQSMVKLAEFDVSSDKSSDKNVIIHFTYPLDSDNSSRFELKKDLSVPNCSFHHIKLTMALQAAPFRIEVEKVKSIDLNLLEKILITGGESAINATLKSTKFKSSSDAWKILARCVSGGLIETSKALLEKSLEENEDRAPLGDLLMLAADAGQHRLIQHLLEIEVSLDSVTDDDGRTALTRACMTGQVRAAKVLLDHGANALHKDKDGLTSIQLAEKLGHYQIVRLFDGEYFKYRVLHTSYFSLEQPMEADVSKSIALHKLLNEAGFTSQRAKLQQKMADSMEDIVRQIHENNEYIHLVGSFAEGWGSSLTQLNGQASDDCDMNWTCLVGPREPMHLLNGCSCKAVKKTRFEVKQGYVQVDATIGSEPAMTAAECGSKPAESFCFANPCCSNSIAEQTVIRGCFEANVPPLHLVRAARPTADHELRVSFSFLEKAIMRSLTDCQGQLYILMKFVLKIFVSGQVATAGLKTYHAKTLLLYLLHEHGFDEQIWRPDNLIWLLNESLDKLLEFIDSNPDPDICMPSFFLPDSPLYFTNAGVGGDFQQTKSRVRDQLMRLCTTNVAEAVVKRLQHQLKPLQNENFYFHPFTMVPLQALNPLQTEGNPDISVSTFGKLYDVVRSYFEQFSDKADDAMALLKPLVNLTWCKTTAACLNILLLYKFEDFEAAKEVLKGLDNHTVMRSWKPDQIEKMHQVFQDTDWAWRFCLPCPSEVADFSCLPEFTRNLLVIRKSRTGSSHLYVNFCCLAWSLRAELLGVTNSEIDAWFSQLQEYPDFEEHMTIAHYSSSKEQVQFCLAKMETILTENRLAFDTRDWDNVERLRNKLKNLVLNEYTTKPATRRPQDWSDEDLNRHVHSSSDLSIQLPPLKETLLVIAAKKNRSDIVEKLLEKAPAVVSICDVSGRSALSWASFLGHLQPVKVFRRILDENVLQIETNRPDNMRQTPLMLAAHSGHDEVVSELLQMDADLNLEDRLGYTALTHAAKNNFAKVVKILLDSGSSIRQADRFGNTPVIWAARQGCQEVLKVLSERIDSLQDWEVVGEYKRTSLQWAELGKHWECAAFIRECIRQLPNQTNQGQVYLDHENPEDPDNSAGGVGASAGGSAGGSAQGTAGGSASSGGATATQRQRYDVGNSDDRLAIVINNIIFNDPARLQTRVGAERDDELDCLPLSLQKLGFKYHLLRDVGRAFFDEVRELRILFTEDEYKNCTAFLLCIMSHGFLGSVYSSDGAEVKLNELFERIQIHKWLEGKPKIFITQACRHVPREITLPVCHGLGNSCKNEDSLYIYSVVEFDMSDRYRNTGTVFIQKFKDSVLEAYSDDSPDSPVEFTHLLPKVTSDVLNETGNRQIPCYKSTLLKLLFFPKF</sequence>
<keyword evidence="3 4" id="KW-0040">ANK repeat</keyword>
<dbReference type="Gene3D" id="1.10.1410.40">
    <property type="match status" value="1"/>
</dbReference>
<dbReference type="SMART" id="SM00248">
    <property type="entry name" value="ANK"/>
    <property type="match status" value="7"/>
</dbReference>
<evidence type="ECO:0000256" key="3">
    <source>
        <dbReference type="ARBA" id="ARBA00023043"/>
    </source>
</evidence>
<feature type="region of interest" description="Disordered" evidence="5">
    <location>
        <begin position="1159"/>
        <end position="1208"/>
    </location>
</feature>
<dbReference type="InterPro" id="IPR029030">
    <property type="entry name" value="Caspase-like_dom_sf"/>
</dbReference>
<evidence type="ECO:0000259" key="6">
    <source>
        <dbReference type="PROSITE" id="PS50208"/>
    </source>
</evidence>
<feature type="repeat" description="ANK" evidence="4">
    <location>
        <begin position="1054"/>
        <end position="1086"/>
    </location>
</feature>
<dbReference type="InterPro" id="IPR002110">
    <property type="entry name" value="Ankyrin_rpt"/>
</dbReference>
<feature type="compositionally biased region" description="Gly residues" evidence="5">
    <location>
        <begin position="1174"/>
        <end position="1197"/>
    </location>
</feature>
<feature type="compositionally biased region" description="Polar residues" evidence="5">
    <location>
        <begin position="1"/>
        <end position="12"/>
    </location>
</feature>
<dbReference type="Pfam" id="PF00656">
    <property type="entry name" value="Peptidase_C14"/>
    <property type="match status" value="1"/>
</dbReference>
<protein>
    <recommendedName>
        <fullName evidence="6">Caspase family p20 domain-containing protein</fullName>
    </recommendedName>
</protein>
<feature type="domain" description="Caspase family p20" evidence="6">
    <location>
        <begin position="1215"/>
        <end position="1340"/>
    </location>
</feature>
<proteinExistence type="inferred from homology"/>
<dbReference type="PROSITE" id="PS50208">
    <property type="entry name" value="CASPASE_P20"/>
    <property type="match status" value="1"/>
</dbReference>
<evidence type="ECO:0000313" key="8">
    <source>
        <dbReference type="Proteomes" id="UP000215902"/>
    </source>
</evidence>
<dbReference type="PANTHER" id="PTHR24198">
    <property type="entry name" value="ANKYRIN REPEAT AND PROTEIN KINASE DOMAIN-CONTAINING PROTEIN"/>
    <property type="match status" value="1"/>
</dbReference>
<dbReference type="Proteomes" id="UP000215902">
    <property type="component" value="Unassembled WGS sequence"/>
</dbReference>
<evidence type="ECO:0000256" key="2">
    <source>
        <dbReference type="ARBA" id="ARBA00022737"/>
    </source>
</evidence>
<dbReference type="InterPro" id="IPR015917">
    <property type="entry name" value="Pept_C14A"/>
</dbReference>
<dbReference type="GO" id="GO:0006508">
    <property type="term" value="P:proteolysis"/>
    <property type="evidence" value="ECO:0007669"/>
    <property type="project" value="InterPro"/>
</dbReference>
<comment type="caution">
    <text evidence="7">The sequence shown here is derived from an EMBL/GenBank/DDBJ whole genome shotgun (WGS) entry which is preliminary data.</text>
</comment>
<reference evidence="7 8" key="1">
    <citation type="submission" date="2017-06" db="EMBL/GenBank/DDBJ databases">
        <title>A platform for efficient transgenesis in Macrostomum lignano, a flatworm model organism for stem cell research.</title>
        <authorList>
            <person name="Berezikov E."/>
        </authorList>
    </citation>
    <scope>NUCLEOTIDE SEQUENCE [LARGE SCALE GENOMIC DNA]</scope>
    <source>
        <strain evidence="7">DV1</strain>
        <tissue evidence="7">Whole organism</tissue>
    </source>
</reference>
<gene>
    <name evidence="7" type="ORF">BOX15_Mlig018330g1</name>
</gene>
<comment type="similarity">
    <text evidence="1">Belongs to the peptidase C14A family.</text>
</comment>
<keyword evidence="2" id="KW-0677">Repeat</keyword>
<evidence type="ECO:0000256" key="5">
    <source>
        <dbReference type="SAM" id="MobiDB-lite"/>
    </source>
</evidence>
<evidence type="ECO:0000256" key="1">
    <source>
        <dbReference type="ARBA" id="ARBA00010134"/>
    </source>
</evidence>
<dbReference type="SUPFAM" id="SSF52129">
    <property type="entry name" value="Caspase-like"/>
    <property type="match status" value="1"/>
</dbReference>
<dbReference type="SUPFAM" id="SSF48403">
    <property type="entry name" value="Ankyrin repeat"/>
    <property type="match status" value="2"/>
</dbReference>
<evidence type="ECO:0000256" key="4">
    <source>
        <dbReference type="PROSITE-ProRule" id="PRU00023"/>
    </source>
</evidence>
<evidence type="ECO:0000313" key="7">
    <source>
        <dbReference type="EMBL" id="PAA80948.1"/>
    </source>
</evidence>
<feature type="repeat" description="ANK" evidence="4">
    <location>
        <begin position="259"/>
        <end position="291"/>
    </location>
</feature>
<dbReference type="InterPro" id="IPR036770">
    <property type="entry name" value="Ankyrin_rpt-contain_sf"/>
</dbReference>
<dbReference type="SMART" id="SM00115">
    <property type="entry name" value="CASc"/>
    <property type="match status" value="1"/>
</dbReference>
<dbReference type="Gene3D" id="1.25.40.20">
    <property type="entry name" value="Ankyrin repeat-containing domain"/>
    <property type="match status" value="2"/>
</dbReference>
<feature type="region of interest" description="Disordered" evidence="5">
    <location>
        <begin position="1"/>
        <end position="36"/>
    </location>
</feature>
<dbReference type="PROSITE" id="PS50297">
    <property type="entry name" value="ANK_REP_REGION"/>
    <property type="match status" value="3"/>
</dbReference>
<keyword evidence="8" id="KW-1185">Reference proteome</keyword>